<proteinExistence type="predicted"/>
<dbReference type="RefSeq" id="WP_129220076.1">
    <property type="nucleotide sequence ID" value="NZ_QYBC01000012.1"/>
</dbReference>
<reference evidence="1 2" key="1">
    <citation type="submission" date="2018-09" db="EMBL/GenBank/DDBJ databases">
        <authorList>
            <person name="Grouzdev D.S."/>
            <person name="Krutkina M.S."/>
        </authorList>
    </citation>
    <scope>NUCLEOTIDE SEQUENCE [LARGE SCALE GENOMIC DNA]</scope>
    <source>
        <strain evidence="1 2">RmlP001</strain>
    </source>
</reference>
<keyword evidence="2" id="KW-1185">Reference proteome</keyword>
<comment type="caution">
    <text evidence="1">The sequence shown here is derived from an EMBL/GenBank/DDBJ whole genome shotgun (WGS) entry which is preliminary data.</text>
</comment>
<dbReference type="Proteomes" id="UP000289411">
    <property type="component" value="Unassembled WGS sequence"/>
</dbReference>
<dbReference type="Pfam" id="PF10983">
    <property type="entry name" value="DUF2793"/>
    <property type="match status" value="1"/>
</dbReference>
<evidence type="ECO:0000313" key="1">
    <source>
        <dbReference type="EMBL" id="RYB03955.1"/>
    </source>
</evidence>
<dbReference type="InterPro" id="IPR021251">
    <property type="entry name" value="DUF2793"/>
</dbReference>
<sequence length="489" mass="50079">MSASPNLQLPYLDANQNQKSVTHNAALRRLDALVQVGVGSSALQAPPAAPADGQRWIVAPGGTGAWAGRDLAIAAWQDGAWSFYPPGPGTLAFDAARGAVVCWSGTVWRAVDGDPLAAAGLPPALDYRLTEPDCLPPGQFARLSTGCVTGAAGLLVPVAAGALRIEHDPFTGAPLGALMEEQRTNLLLWSRAVDNAVWSKNALTIAADTVLAPDGTGTADRLTSTGADGYIGQAIVLPAGPFTASIWAKSPDAGRTMNFVVGAGGARLAAAHYPIATTWQRYAVSGNNPSSQVISIYLGGDATLPNGAVLDLWGAQIETGSFPTSTIPTTAAQATRAADSLAVPATSDWFNPNEGTFFVEGICPPSDKARVFFEASDNANAIDRIFFRNDAGAYVAYVGIASSTYLGLAMGAAVPGARVRAAVSYSAAALAGSVNGAAAVSVRVSGTLPTITVLRAGCSIIDAALTAPLNRLSYFPRALTAAQLQAMTA</sequence>
<gene>
    <name evidence="1" type="ORF">D3272_15305</name>
</gene>
<dbReference type="EMBL" id="QYBC01000012">
    <property type="protein sequence ID" value="RYB03955.1"/>
    <property type="molecule type" value="Genomic_DNA"/>
</dbReference>
<protein>
    <submittedName>
        <fullName evidence="1">DUF2793 domain-containing protein</fullName>
    </submittedName>
</protein>
<dbReference type="Gene3D" id="2.60.120.260">
    <property type="entry name" value="Galactose-binding domain-like"/>
    <property type="match status" value="1"/>
</dbReference>
<accession>A0A4V1RIH8</accession>
<dbReference type="AlphaFoldDB" id="A0A4V1RIH8"/>
<dbReference type="OrthoDB" id="564699at2"/>
<reference evidence="1 2" key="2">
    <citation type="submission" date="2019-02" db="EMBL/GenBank/DDBJ databases">
        <title>'Lichenibacterium ramalinii' gen. nov. sp. nov., 'Lichenibacterium minor' gen. nov. sp. nov.</title>
        <authorList>
            <person name="Pankratov T."/>
        </authorList>
    </citation>
    <scope>NUCLEOTIDE SEQUENCE [LARGE SCALE GENOMIC DNA]</scope>
    <source>
        <strain evidence="1 2">RmlP001</strain>
    </source>
</reference>
<organism evidence="1 2">
    <name type="scientific">Lichenibacterium ramalinae</name>
    <dbReference type="NCBI Taxonomy" id="2316527"/>
    <lineage>
        <taxon>Bacteria</taxon>
        <taxon>Pseudomonadati</taxon>
        <taxon>Pseudomonadota</taxon>
        <taxon>Alphaproteobacteria</taxon>
        <taxon>Hyphomicrobiales</taxon>
        <taxon>Lichenihabitantaceae</taxon>
        <taxon>Lichenibacterium</taxon>
    </lineage>
</organism>
<name>A0A4V1RIH8_9HYPH</name>
<evidence type="ECO:0000313" key="2">
    <source>
        <dbReference type="Proteomes" id="UP000289411"/>
    </source>
</evidence>